<evidence type="ECO:0000256" key="2">
    <source>
        <dbReference type="ARBA" id="ARBA00010430"/>
    </source>
</evidence>
<evidence type="ECO:0000256" key="8">
    <source>
        <dbReference type="ARBA" id="ARBA00032612"/>
    </source>
</evidence>
<accession>A0A915P2J2</accession>
<reference evidence="12" key="1">
    <citation type="submission" date="2022-11" db="UniProtKB">
        <authorList>
            <consortium name="WormBaseParasite"/>
        </authorList>
    </citation>
    <scope>IDENTIFICATION</scope>
</reference>
<feature type="transmembrane region" description="Helical" evidence="10">
    <location>
        <begin position="218"/>
        <end position="243"/>
    </location>
</feature>
<proteinExistence type="inferred from homology"/>
<evidence type="ECO:0000313" key="11">
    <source>
        <dbReference type="Proteomes" id="UP000887560"/>
    </source>
</evidence>
<dbReference type="PANTHER" id="PTHR16433">
    <property type="entry name" value="DOLICHOL-PHOSPHATE MANNOSYLTRANSFERASE SUBUNIT 3"/>
    <property type="match status" value="1"/>
</dbReference>
<dbReference type="InterPro" id="IPR013174">
    <property type="entry name" value="DPM3"/>
</dbReference>
<comment type="subcellular location">
    <subcellularLocation>
        <location evidence="1">Endoplasmic reticulum membrane</location>
        <topology evidence="1">Multi-pass membrane protein</topology>
    </subcellularLocation>
</comment>
<evidence type="ECO:0000256" key="9">
    <source>
        <dbReference type="ARBA" id="ARBA00033176"/>
    </source>
</evidence>
<evidence type="ECO:0000256" key="1">
    <source>
        <dbReference type="ARBA" id="ARBA00004477"/>
    </source>
</evidence>
<keyword evidence="3 10" id="KW-0812">Transmembrane</keyword>
<keyword evidence="5 10" id="KW-1133">Transmembrane helix</keyword>
<dbReference type="AlphaFoldDB" id="A0A915P2J2"/>
<keyword evidence="4" id="KW-0256">Endoplasmic reticulum</keyword>
<evidence type="ECO:0000256" key="10">
    <source>
        <dbReference type="SAM" id="Phobius"/>
    </source>
</evidence>
<sequence>MTKFCEQLRRLIDQPIKIPSTLSMCPAGQVARSRHVPGKAKRDLLSVDDIWADDTEKQKEDKKCLYNVEDVDEERKWLLDLLLEESDADSGGEEQITDQDLREILKIHSKRRKFQKEYHSDLMNSQYTYYGAGLISAKDRFNENQQKIVRKEQQQQQQSSKILIKNGHSIDFILPKIFAVFDNLDNSISQGFFFTFRGVVPPSLFNFMPWLIKQRIQLLIYSPLILVGSLGIYAVLTVIYGVATFNDCKNAREELIKEVAEAKEDLRKRGIIE</sequence>
<dbReference type="GO" id="GO:0006506">
    <property type="term" value="P:GPI anchor biosynthetic process"/>
    <property type="evidence" value="ECO:0007669"/>
    <property type="project" value="TreeGrafter"/>
</dbReference>
<name>A0A915P2J2_9BILA</name>
<protein>
    <recommendedName>
        <fullName evidence="9">Dolichol-phosphate mannose synthase subunit 3</fullName>
    </recommendedName>
    <alternativeName>
        <fullName evidence="8">Dolichyl-phosphate beta-D-mannosyltransferase subunit 3</fullName>
    </alternativeName>
    <alternativeName>
        <fullName evidence="7">Mannose-P-dolichol synthase subunit 3</fullName>
    </alternativeName>
</protein>
<dbReference type="PANTHER" id="PTHR16433:SF0">
    <property type="entry name" value="DOLICHOL-PHOSPHATE MANNOSYLTRANSFERASE SUBUNIT 3"/>
    <property type="match status" value="1"/>
</dbReference>
<dbReference type="WBParaSite" id="scf7180000422046.g8178">
    <property type="protein sequence ID" value="scf7180000422046.g8178"/>
    <property type="gene ID" value="scf7180000422046.g8178"/>
</dbReference>
<evidence type="ECO:0000256" key="5">
    <source>
        <dbReference type="ARBA" id="ARBA00022989"/>
    </source>
</evidence>
<evidence type="ECO:0000313" key="12">
    <source>
        <dbReference type="WBParaSite" id="scf7180000422046.g8178"/>
    </source>
</evidence>
<evidence type="ECO:0000256" key="3">
    <source>
        <dbReference type="ARBA" id="ARBA00022692"/>
    </source>
</evidence>
<comment type="similarity">
    <text evidence="2">Belongs to the DPM3 family.</text>
</comment>
<dbReference type="Pfam" id="PF08285">
    <property type="entry name" value="DPM3"/>
    <property type="match status" value="1"/>
</dbReference>
<dbReference type="Proteomes" id="UP000887560">
    <property type="component" value="Unplaced"/>
</dbReference>
<keyword evidence="6 10" id="KW-0472">Membrane</keyword>
<dbReference type="GO" id="GO:0033185">
    <property type="term" value="C:dolichol-phosphate-mannose synthase complex"/>
    <property type="evidence" value="ECO:0007669"/>
    <property type="project" value="TreeGrafter"/>
</dbReference>
<keyword evidence="11" id="KW-1185">Reference proteome</keyword>
<evidence type="ECO:0000256" key="7">
    <source>
        <dbReference type="ARBA" id="ARBA00029791"/>
    </source>
</evidence>
<evidence type="ECO:0000256" key="4">
    <source>
        <dbReference type="ARBA" id="ARBA00022824"/>
    </source>
</evidence>
<organism evidence="11 12">
    <name type="scientific">Meloidogyne floridensis</name>
    <dbReference type="NCBI Taxonomy" id="298350"/>
    <lineage>
        <taxon>Eukaryota</taxon>
        <taxon>Metazoa</taxon>
        <taxon>Ecdysozoa</taxon>
        <taxon>Nematoda</taxon>
        <taxon>Chromadorea</taxon>
        <taxon>Rhabditida</taxon>
        <taxon>Tylenchina</taxon>
        <taxon>Tylenchomorpha</taxon>
        <taxon>Tylenchoidea</taxon>
        <taxon>Meloidogynidae</taxon>
        <taxon>Meloidogyninae</taxon>
        <taxon>Meloidogyne</taxon>
    </lineage>
</organism>
<evidence type="ECO:0000256" key="6">
    <source>
        <dbReference type="ARBA" id="ARBA00023136"/>
    </source>
</evidence>
<dbReference type="GO" id="GO:0005789">
    <property type="term" value="C:endoplasmic reticulum membrane"/>
    <property type="evidence" value="ECO:0007669"/>
    <property type="project" value="UniProtKB-SubCell"/>
</dbReference>